<dbReference type="PIRSF" id="PIRSF036990">
    <property type="entry name" value="UCP036990_CBS_BON"/>
    <property type="match status" value="1"/>
</dbReference>
<organism evidence="6 7">
    <name type="scientific">Amycolatopsis eburnea</name>
    <dbReference type="NCBI Taxonomy" id="2267691"/>
    <lineage>
        <taxon>Bacteria</taxon>
        <taxon>Bacillati</taxon>
        <taxon>Actinomycetota</taxon>
        <taxon>Actinomycetes</taxon>
        <taxon>Pseudonocardiales</taxon>
        <taxon>Pseudonocardiaceae</taxon>
        <taxon>Amycolatopsis</taxon>
    </lineage>
</organism>
<accession>A0A427T108</accession>
<dbReference type="Gene3D" id="3.10.580.10">
    <property type="entry name" value="CBS-domain"/>
    <property type="match status" value="1"/>
</dbReference>
<dbReference type="CDD" id="cd04586">
    <property type="entry name" value="CBS_pair_BON_assoc"/>
    <property type="match status" value="1"/>
</dbReference>
<dbReference type="EMBL" id="RSEC01000059">
    <property type="protein sequence ID" value="RSD11667.1"/>
    <property type="molecule type" value="Genomic_DNA"/>
</dbReference>
<gene>
    <name evidence="6" type="ORF">EIY87_33380</name>
</gene>
<feature type="domain" description="BON" evidence="4">
    <location>
        <begin position="145"/>
        <end position="214"/>
    </location>
</feature>
<dbReference type="Gene3D" id="3.30.1340.30">
    <property type="match status" value="1"/>
</dbReference>
<keyword evidence="1 2" id="KW-0129">CBS domain</keyword>
<feature type="domain" description="CBS" evidence="5">
    <location>
        <begin position="16"/>
        <end position="74"/>
    </location>
</feature>
<dbReference type="OrthoDB" id="2111978at2"/>
<dbReference type="Pfam" id="PF00571">
    <property type="entry name" value="CBS"/>
    <property type="match status" value="2"/>
</dbReference>
<dbReference type="AlphaFoldDB" id="A0A427T108"/>
<evidence type="ECO:0000313" key="7">
    <source>
        <dbReference type="Proteomes" id="UP000267081"/>
    </source>
</evidence>
<dbReference type="InterPro" id="IPR000644">
    <property type="entry name" value="CBS_dom"/>
</dbReference>
<feature type="region of interest" description="Disordered" evidence="3">
    <location>
        <begin position="215"/>
        <end position="237"/>
    </location>
</feature>
<sequence>MKEVRMPSRRKVGSVMTTEVTTVGPDTPFKAVALLLASWNISGAPVVDEDGKVLGVVSQGDLLEREAPHGLLKPGSRQAKRKAGAAFVADLMTAPAVVVRAGDDVAVAAKLLEEHHFHRLPVVDDEGKLVGVVSRSDLLRVFLRTDREIRDEVREEVLLRDMALDPASLYIAVHNGIVTLNGAVERESMIPVIVALVRRVDGVVEVRQTLKSHFDDRGVAPTPPGPSGMLSRKRPVF</sequence>
<dbReference type="InterPro" id="IPR046342">
    <property type="entry name" value="CBS_dom_sf"/>
</dbReference>
<proteinExistence type="predicted"/>
<evidence type="ECO:0000313" key="6">
    <source>
        <dbReference type="EMBL" id="RSD11667.1"/>
    </source>
</evidence>
<dbReference type="SUPFAM" id="SSF54631">
    <property type="entry name" value="CBS-domain pair"/>
    <property type="match status" value="1"/>
</dbReference>
<dbReference type="PANTHER" id="PTHR43080">
    <property type="entry name" value="CBS DOMAIN-CONTAINING PROTEIN CBSX3, MITOCHONDRIAL"/>
    <property type="match status" value="1"/>
</dbReference>
<name>A0A427T108_9PSEU</name>
<dbReference type="InterPro" id="IPR007055">
    <property type="entry name" value="BON_dom"/>
</dbReference>
<evidence type="ECO:0000259" key="4">
    <source>
        <dbReference type="PROSITE" id="PS50914"/>
    </source>
</evidence>
<comment type="caution">
    <text evidence="6">The sequence shown here is derived from an EMBL/GenBank/DDBJ whole genome shotgun (WGS) entry which is preliminary data.</text>
</comment>
<dbReference type="SMART" id="SM00116">
    <property type="entry name" value="CBS"/>
    <property type="match status" value="2"/>
</dbReference>
<dbReference type="InterPro" id="IPR051257">
    <property type="entry name" value="Diverse_CBS-Domain"/>
</dbReference>
<dbReference type="PANTHER" id="PTHR43080:SF29">
    <property type="entry name" value="OS02G0818000 PROTEIN"/>
    <property type="match status" value="1"/>
</dbReference>
<evidence type="ECO:0000259" key="5">
    <source>
        <dbReference type="PROSITE" id="PS51371"/>
    </source>
</evidence>
<dbReference type="Pfam" id="PF04972">
    <property type="entry name" value="BON"/>
    <property type="match status" value="1"/>
</dbReference>
<dbReference type="PROSITE" id="PS51371">
    <property type="entry name" value="CBS"/>
    <property type="match status" value="2"/>
</dbReference>
<dbReference type="PROSITE" id="PS50914">
    <property type="entry name" value="BON"/>
    <property type="match status" value="1"/>
</dbReference>
<feature type="domain" description="CBS" evidence="5">
    <location>
        <begin position="92"/>
        <end position="152"/>
    </location>
</feature>
<dbReference type="Proteomes" id="UP000267081">
    <property type="component" value="Unassembled WGS sequence"/>
</dbReference>
<evidence type="ECO:0000256" key="1">
    <source>
        <dbReference type="ARBA" id="ARBA00023122"/>
    </source>
</evidence>
<protein>
    <submittedName>
        <fullName evidence="6">CBS domain-containing protein</fullName>
    </submittedName>
</protein>
<reference evidence="6 7" key="1">
    <citation type="submission" date="2018-12" db="EMBL/GenBank/DDBJ databases">
        <title>Amycolatopsis eburnea sp. nov. actinomycete associate with arbuscular mycorrhiza fungal spore.</title>
        <authorList>
            <person name="Lumyong S."/>
            <person name="Chaiya L."/>
        </authorList>
    </citation>
    <scope>NUCLEOTIDE SEQUENCE [LARGE SCALE GENOMIC DNA]</scope>
    <source>
        <strain evidence="6 7">GLM-1</strain>
    </source>
</reference>
<keyword evidence="7" id="KW-1185">Reference proteome</keyword>
<evidence type="ECO:0000256" key="3">
    <source>
        <dbReference type="SAM" id="MobiDB-lite"/>
    </source>
</evidence>
<evidence type="ECO:0000256" key="2">
    <source>
        <dbReference type="PROSITE-ProRule" id="PRU00703"/>
    </source>
</evidence>
<dbReference type="InterPro" id="IPR017080">
    <property type="entry name" value="UCP036990_CBS_BON"/>
</dbReference>